<dbReference type="InterPro" id="IPR050984">
    <property type="entry name" value="Gfo/Idh/MocA_domain"/>
</dbReference>
<evidence type="ECO:0000313" key="6">
    <source>
        <dbReference type="Proteomes" id="UP000199701"/>
    </source>
</evidence>
<gene>
    <name evidence="5" type="ORF">SAMN05421659_1284</name>
</gene>
<dbReference type="PANTHER" id="PTHR22604:SF105">
    <property type="entry name" value="TRANS-1,2-DIHYDROBENZENE-1,2-DIOL DEHYDROGENASE"/>
    <property type="match status" value="1"/>
</dbReference>
<feature type="domain" description="GFO/IDH/MocA-like oxidoreductase" evidence="4">
    <location>
        <begin position="131"/>
        <end position="247"/>
    </location>
</feature>
<dbReference type="EMBL" id="FOJI01000028">
    <property type="protein sequence ID" value="SEW45953.1"/>
    <property type="molecule type" value="Genomic_DNA"/>
</dbReference>
<keyword evidence="2" id="KW-0560">Oxidoreductase</keyword>
<evidence type="ECO:0000259" key="4">
    <source>
        <dbReference type="Pfam" id="PF22725"/>
    </source>
</evidence>
<dbReference type="AlphaFoldDB" id="A0A1I0RX21"/>
<organism evidence="5 6">
    <name type="scientific">[Clostridium] fimetarium</name>
    <dbReference type="NCBI Taxonomy" id="99656"/>
    <lineage>
        <taxon>Bacteria</taxon>
        <taxon>Bacillati</taxon>
        <taxon>Bacillota</taxon>
        <taxon>Clostridia</taxon>
        <taxon>Lachnospirales</taxon>
        <taxon>Lachnospiraceae</taxon>
    </lineage>
</organism>
<dbReference type="InterPro" id="IPR036291">
    <property type="entry name" value="NAD(P)-bd_dom_sf"/>
</dbReference>
<dbReference type="SUPFAM" id="SSF55347">
    <property type="entry name" value="Glyceraldehyde-3-phosphate dehydrogenase-like, C-terminal domain"/>
    <property type="match status" value="1"/>
</dbReference>
<dbReference type="InterPro" id="IPR000683">
    <property type="entry name" value="Gfo/Idh/MocA-like_OxRdtase_N"/>
</dbReference>
<dbReference type="SUPFAM" id="SSF51735">
    <property type="entry name" value="NAD(P)-binding Rossmann-fold domains"/>
    <property type="match status" value="1"/>
</dbReference>
<dbReference type="STRING" id="99656.SAMN05421659_1284"/>
<evidence type="ECO:0000313" key="5">
    <source>
        <dbReference type="EMBL" id="SEW45953.1"/>
    </source>
</evidence>
<protein>
    <submittedName>
        <fullName evidence="5">Predicted dehydrogenase</fullName>
    </submittedName>
</protein>
<feature type="domain" description="Gfo/Idh/MocA-like oxidoreductase N-terminal" evidence="3">
    <location>
        <begin position="2"/>
        <end position="120"/>
    </location>
</feature>
<evidence type="ECO:0000259" key="3">
    <source>
        <dbReference type="Pfam" id="PF01408"/>
    </source>
</evidence>
<evidence type="ECO:0000256" key="2">
    <source>
        <dbReference type="ARBA" id="ARBA00023002"/>
    </source>
</evidence>
<sequence length="320" mass="35989">MIRWGILATGVIAHKFAKTINSMGNETQLVACGSRNIEHAKAFAQEFSIPKYYDSYEELVQDDDVDAIYIATPNSMHFENMKMCIEAGKHILCEKPMTTNAEDAKKIFELAKEKGIFLMEAFWISMLPMHLKIAQIISDGVIGEVKHIRADFGFTVQGERRNRKFDASLGGGALLDIGIYNIGFVAMTLGYHPIKIQSKVHMSEFGTDDFETMIFEYENGATASMTVSIGMKIEKEGLIYGTKGSIRLPDFQQAEKMYVDFYNGTTEEINMPVDINGFEYQIREAIKCIESGKVSSSIQTPQNSISVMEIMDSIREQWGK</sequence>
<dbReference type="GO" id="GO:0016491">
    <property type="term" value="F:oxidoreductase activity"/>
    <property type="evidence" value="ECO:0007669"/>
    <property type="project" value="UniProtKB-KW"/>
</dbReference>
<accession>A0A1I0RX21</accession>
<keyword evidence="6" id="KW-1185">Reference proteome</keyword>
<dbReference type="Pfam" id="PF01408">
    <property type="entry name" value="GFO_IDH_MocA"/>
    <property type="match status" value="1"/>
</dbReference>
<dbReference type="InterPro" id="IPR055170">
    <property type="entry name" value="GFO_IDH_MocA-like_dom"/>
</dbReference>
<comment type="similarity">
    <text evidence="1">Belongs to the Gfo/Idh/MocA family.</text>
</comment>
<dbReference type="GO" id="GO:0000166">
    <property type="term" value="F:nucleotide binding"/>
    <property type="evidence" value="ECO:0007669"/>
    <property type="project" value="InterPro"/>
</dbReference>
<dbReference type="PANTHER" id="PTHR22604">
    <property type="entry name" value="OXIDOREDUCTASES"/>
    <property type="match status" value="1"/>
</dbReference>
<dbReference type="Proteomes" id="UP000199701">
    <property type="component" value="Unassembled WGS sequence"/>
</dbReference>
<name>A0A1I0RX21_9FIRM</name>
<evidence type="ECO:0000256" key="1">
    <source>
        <dbReference type="ARBA" id="ARBA00010928"/>
    </source>
</evidence>
<dbReference type="Gene3D" id="3.40.50.720">
    <property type="entry name" value="NAD(P)-binding Rossmann-like Domain"/>
    <property type="match status" value="1"/>
</dbReference>
<reference evidence="5 6" key="1">
    <citation type="submission" date="2016-10" db="EMBL/GenBank/DDBJ databases">
        <authorList>
            <person name="de Groot N.N."/>
        </authorList>
    </citation>
    <scope>NUCLEOTIDE SEQUENCE [LARGE SCALE GENOMIC DNA]</scope>
    <source>
        <strain evidence="5 6">DSM 9179</strain>
    </source>
</reference>
<proteinExistence type="inferred from homology"/>
<dbReference type="Gene3D" id="3.30.360.10">
    <property type="entry name" value="Dihydrodipicolinate Reductase, domain 2"/>
    <property type="match status" value="1"/>
</dbReference>
<dbReference type="Pfam" id="PF22725">
    <property type="entry name" value="GFO_IDH_MocA_C3"/>
    <property type="match status" value="1"/>
</dbReference>
<dbReference type="RefSeq" id="WP_330386023.1">
    <property type="nucleotide sequence ID" value="NZ_FOJI01000028.1"/>
</dbReference>